<keyword evidence="2" id="KW-1185">Reference proteome</keyword>
<protein>
    <submittedName>
        <fullName evidence="1">Uncharacterized protein</fullName>
    </submittedName>
</protein>
<reference evidence="1 2" key="1">
    <citation type="journal article" date="2007" name="J. Bacteriol.">
        <title>Genome sequence analysis of the emerging human pathogenic acetic acid bacterium Granulibacter bethesdensis.</title>
        <authorList>
            <person name="Greenberg D.E."/>
            <person name="Porcella S.F."/>
            <person name="Zelazny A.M."/>
            <person name="Virtaneva K."/>
            <person name="Sturdevant D.E."/>
            <person name="Kupko J.J.III."/>
            <person name="Barbian K.D."/>
            <person name="Babar A."/>
            <person name="Dorward D.W."/>
            <person name="Holland S.M."/>
        </authorList>
    </citation>
    <scope>NUCLEOTIDE SEQUENCE [LARGE SCALE GENOMIC DNA]</scope>
    <source>
        <strain evidence="2">ATCC BAA-1260 / CGDNIH1</strain>
    </source>
</reference>
<dbReference type="AlphaFoldDB" id="Q0BW21"/>
<dbReference type="STRING" id="391165.GbCGDNIH1_0083"/>
<proteinExistence type="predicted"/>
<dbReference type="Proteomes" id="UP000001963">
    <property type="component" value="Chromosome"/>
</dbReference>
<sequence>MQWEAPLLLQSFPPVYRKNQAALFIEGGCFYDPPLMPDFIISWKPVAFIISGRWQGRHAYARQKT</sequence>
<gene>
    <name evidence="1" type="ordered locus">GbCGDNIH1_0083</name>
</gene>
<evidence type="ECO:0000313" key="1">
    <source>
        <dbReference type="EMBL" id="ABI60981.1"/>
    </source>
</evidence>
<organism evidence="1 2">
    <name type="scientific">Granulibacter bethesdensis (strain ATCC BAA-1260 / CGDNIH1)</name>
    <dbReference type="NCBI Taxonomy" id="391165"/>
    <lineage>
        <taxon>Bacteria</taxon>
        <taxon>Pseudomonadati</taxon>
        <taxon>Pseudomonadota</taxon>
        <taxon>Alphaproteobacteria</taxon>
        <taxon>Acetobacterales</taxon>
        <taxon>Acetobacteraceae</taxon>
        <taxon>Granulibacter</taxon>
    </lineage>
</organism>
<dbReference type="HOGENOM" id="CLU_2843689_0_0_5"/>
<dbReference type="EMBL" id="CP000394">
    <property type="protein sequence ID" value="ABI60981.1"/>
    <property type="molecule type" value="Genomic_DNA"/>
</dbReference>
<name>Q0BW21_GRABC</name>
<dbReference type="KEGG" id="gbe:GbCGDNIH1_0083"/>
<evidence type="ECO:0000313" key="2">
    <source>
        <dbReference type="Proteomes" id="UP000001963"/>
    </source>
</evidence>
<accession>Q0BW21</accession>